<dbReference type="RefSeq" id="WP_406832833.1">
    <property type="nucleotide sequence ID" value="NZ_CP157483.1"/>
</dbReference>
<accession>A0AAU7JYL9</accession>
<sequence length="97" mass="9943">MALSVGVALGVAGCSSGPGGETTCADFAAMSPDTGLMTKLSDKQTQVIDKMLSDHNRSASVSNEMLAQLQITQYCNIYGGKAGSNTDKAIENIGGLQ</sequence>
<reference evidence="1" key="1">
    <citation type="submission" date="2024-05" db="EMBL/GenBank/DDBJ databases">
        <authorList>
            <person name="Kim S."/>
            <person name="Heo J."/>
            <person name="Choi H."/>
            <person name="Choi Y."/>
            <person name="Kwon S.-W."/>
            <person name="Kim Y."/>
        </authorList>
    </citation>
    <scope>NUCLEOTIDE SEQUENCE</scope>
    <source>
        <strain evidence="1">KACC 23699</strain>
    </source>
</reference>
<evidence type="ECO:0000313" key="1">
    <source>
        <dbReference type="EMBL" id="XBO45341.1"/>
    </source>
</evidence>
<name>A0AAU7JYL9_9MICO</name>
<dbReference type="EMBL" id="CP157483">
    <property type="protein sequence ID" value="XBO45341.1"/>
    <property type="molecule type" value="Genomic_DNA"/>
</dbReference>
<gene>
    <name evidence="1" type="ORF">ABEG17_08425</name>
</gene>
<proteinExistence type="predicted"/>
<dbReference type="AlphaFoldDB" id="A0AAU7JYL9"/>
<protein>
    <submittedName>
        <fullName evidence="1">Uncharacterized protein</fullName>
    </submittedName>
</protein>
<organism evidence="1">
    <name type="scientific">Pedococcus sp. KACC 23699</name>
    <dbReference type="NCBI Taxonomy" id="3149228"/>
    <lineage>
        <taxon>Bacteria</taxon>
        <taxon>Bacillati</taxon>
        <taxon>Actinomycetota</taxon>
        <taxon>Actinomycetes</taxon>
        <taxon>Micrococcales</taxon>
        <taxon>Intrasporangiaceae</taxon>
        <taxon>Pedococcus</taxon>
    </lineage>
</organism>